<dbReference type="AlphaFoldDB" id="A0AAW3V5U5"/>
<evidence type="ECO:0000313" key="3">
    <source>
        <dbReference type="Proteomes" id="UP000032614"/>
    </source>
</evidence>
<reference evidence="2 4" key="2">
    <citation type="submission" date="2020-08" db="EMBL/GenBank/DDBJ databases">
        <title>Genomic Encyclopedia of Type Strains, Phase IV (KMG-V): Genome sequencing to study the core and pangenomes of soil and plant-associated prokaryotes.</title>
        <authorList>
            <person name="Whitman W."/>
        </authorList>
    </citation>
    <scope>NUCLEOTIDE SEQUENCE [LARGE SCALE GENOMIC DNA]</scope>
    <source>
        <strain evidence="2 4">SEMIA 4013</strain>
    </source>
</reference>
<dbReference type="EMBL" id="CP010024">
    <property type="protein sequence ID" value="AJZ56075.1"/>
    <property type="molecule type" value="Genomic_DNA"/>
</dbReference>
<gene>
    <name evidence="2" type="ORF">GGD69_005989</name>
    <name evidence="1" type="ORF">OI25_8129</name>
</gene>
<evidence type="ECO:0000313" key="2">
    <source>
        <dbReference type="EMBL" id="MBB6205095.1"/>
    </source>
</evidence>
<name>A0AAW3V5U5_9BURK</name>
<geneLocation type="plasmid" evidence="1 3">
    <name>pBIL</name>
</geneLocation>
<protein>
    <submittedName>
        <fullName evidence="2">Uncharacterized protein</fullName>
    </submittedName>
</protein>
<keyword evidence="1" id="KW-0614">Plasmid</keyword>
<accession>A0AAW3V5U5</accession>
<dbReference type="KEGG" id="bfn:OI25_8129"/>
<evidence type="ECO:0000313" key="4">
    <source>
        <dbReference type="Proteomes" id="UP000518681"/>
    </source>
</evidence>
<dbReference type="Proteomes" id="UP000518681">
    <property type="component" value="Unassembled WGS sequence"/>
</dbReference>
<dbReference type="EMBL" id="JACIIK010000011">
    <property type="protein sequence ID" value="MBB6205095.1"/>
    <property type="molecule type" value="Genomic_DNA"/>
</dbReference>
<organism evidence="2 4">
    <name type="scientific">Paraburkholderia fungorum</name>
    <dbReference type="NCBI Taxonomy" id="134537"/>
    <lineage>
        <taxon>Bacteria</taxon>
        <taxon>Pseudomonadati</taxon>
        <taxon>Pseudomonadota</taxon>
        <taxon>Betaproteobacteria</taxon>
        <taxon>Burkholderiales</taxon>
        <taxon>Burkholderiaceae</taxon>
        <taxon>Paraburkholderia</taxon>
    </lineage>
</organism>
<dbReference type="Proteomes" id="UP000032614">
    <property type="component" value="Plasmid pBIL"/>
</dbReference>
<dbReference type="GeneID" id="66513348"/>
<reference evidence="1 3" key="1">
    <citation type="journal article" date="2015" name="Genome Announc.">
        <title>Complete genome sequences for 59 burkholderia isolates, both pathogenic and near neighbor.</title>
        <authorList>
            <person name="Johnson S.L."/>
            <person name="Bishop-Lilly K.A."/>
            <person name="Ladner J.T."/>
            <person name="Daligault H.E."/>
            <person name="Davenport K.W."/>
            <person name="Jaissle J."/>
            <person name="Frey K.G."/>
            <person name="Koroleva G.I."/>
            <person name="Bruce D.C."/>
            <person name="Coyne S.R."/>
            <person name="Broomall S.M."/>
            <person name="Li P.E."/>
            <person name="Teshima H."/>
            <person name="Gibbons H.S."/>
            <person name="Palacios G.F."/>
            <person name="Rosenzweig C.N."/>
            <person name="Redden C.L."/>
            <person name="Xu Y."/>
            <person name="Minogue T.D."/>
            <person name="Chain P.S."/>
        </authorList>
    </citation>
    <scope>NUCLEOTIDE SEQUENCE [LARGE SCALE GENOMIC DNA]</scope>
    <source>
        <strain evidence="1 3">ATCC BAA-463</strain>
        <plasmid evidence="1 3">pBIL</plasmid>
    </source>
</reference>
<evidence type="ECO:0000313" key="1">
    <source>
        <dbReference type="EMBL" id="AJZ56075.1"/>
    </source>
</evidence>
<sequence>MGAFLLILAIAYIVYRLMTRKSEGVPVEQYAADDDDVRGQDVQPTERYRWVAPHDSTSINTNASDDGHWML</sequence>
<dbReference type="RefSeq" id="WP_028197171.1">
    <property type="nucleotide sequence ID" value="NZ_CADFGE010000013.1"/>
</dbReference>
<proteinExistence type="predicted"/>